<keyword evidence="1" id="KW-0812">Transmembrane</keyword>
<dbReference type="PANTHER" id="PTHR40459:SF1">
    <property type="entry name" value="CONSERVED HYPOTHETICAL ALANINE AND LEUCINE RICH PROTEIN"/>
    <property type="match status" value="1"/>
</dbReference>
<feature type="domain" description="DUF2520" evidence="2">
    <location>
        <begin position="3"/>
        <end position="119"/>
    </location>
</feature>
<sequence length="140" mass="16185">TRAINIAKRIFAKKYFIINRIRKEQKIYHHLIGVFSSNLMVGLISASYEMAKSTHWNNKEINDVIMPIIKETLNNIEINGIKSALSGPLERGDIKIIKKHLNTLKKHKNLLDIYKTLSLIILKNVVKNGKKKEIEKLLKK</sequence>
<name>X1M6L6_9ZZZZ</name>
<dbReference type="SUPFAM" id="SSF48179">
    <property type="entry name" value="6-phosphogluconate dehydrogenase C-terminal domain-like"/>
    <property type="match status" value="1"/>
</dbReference>
<dbReference type="EMBL" id="BARV01015132">
    <property type="protein sequence ID" value="GAI27272.1"/>
    <property type="molecule type" value="Genomic_DNA"/>
</dbReference>
<keyword evidence="1" id="KW-1133">Transmembrane helix</keyword>
<protein>
    <recommendedName>
        <fullName evidence="2">DUF2520 domain-containing protein</fullName>
    </recommendedName>
</protein>
<organism evidence="3">
    <name type="scientific">marine sediment metagenome</name>
    <dbReference type="NCBI Taxonomy" id="412755"/>
    <lineage>
        <taxon>unclassified sequences</taxon>
        <taxon>metagenomes</taxon>
        <taxon>ecological metagenomes</taxon>
    </lineage>
</organism>
<dbReference type="Pfam" id="PF10728">
    <property type="entry name" value="DUF2520"/>
    <property type="match status" value="1"/>
</dbReference>
<reference evidence="3" key="1">
    <citation type="journal article" date="2014" name="Front. Microbiol.">
        <title>High frequency of phylogenetically diverse reductive dehalogenase-homologous genes in deep subseafloor sedimentary metagenomes.</title>
        <authorList>
            <person name="Kawai M."/>
            <person name="Futagami T."/>
            <person name="Toyoda A."/>
            <person name="Takaki Y."/>
            <person name="Nishi S."/>
            <person name="Hori S."/>
            <person name="Arai W."/>
            <person name="Tsubouchi T."/>
            <person name="Morono Y."/>
            <person name="Uchiyama I."/>
            <person name="Ito T."/>
            <person name="Fujiyama A."/>
            <person name="Inagaki F."/>
            <person name="Takami H."/>
        </authorList>
    </citation>
    <scope>NUCLEOTIDE SEQUENCE</scope>
    <source>
        <strain evidence="3">Expedition CK06-06</strain>
    </source>
</reference>
<evidence type="ECO:0000313" key="3">
    <source>
        <dbReference type="EMBL" id="GAI27272.1"/>
    </source>
</evidence>
<feature type="transmembrane region" description="Helical" evidence="1">
    <location>
        <begin position="27"/>
        <end position="48"/>
    </location>
</feature>
<evidence type="ECO:0000259" key="2">
    <source>
        <dbReference type="Pfam" id="PF10728"/>
    </source>
</evidence>
<evidence type="ECO:0000256" key="1">
    <source>
        <dbReference type="SAM" id="Phobius"/>
    </source>
</evidence>
<dbReference type="InterPro" id="IPR018931">
    <property type="entry name" value="DUF2520"/>
</dbReference>
<keyword evidence="1" id="KW-0472">Membrane</keyword>
<dbReference type="Gene3D" id="1.10.1040.20">
    <property type="entry name" value="ProC-like, C-terminal domain"/>
    <property type="match status" value="1"/>
</dbReference>
<gene>
    <name evidence="3" type="ORF">S06H3_26221</name>
</gene>
<dbReference type="PANTHER" id="PTHR40459">
    <property type="entry name" value="CONSERVED HYPOTHETICAL ALANINE AND LEUCINE RICH PROTEIN"/>
    <property type="match status" value="1"/>
</dbReference>
<accession>X1M6L6</accession>
<dbReference type="InterPro" id="IPR008927">
    <property type="entry name" value="6-PGluconate_DH-like_C_sf"/>
</dbReference>
<comment type="caution">
    <text evidence="3">The sequence shown here is derived from an EMBL/GenBank/DDBJ whole genome shotgun (WGS) entry which is preliminary data.</text>
</comment>
<feature type="non-terminal residue" evidence="3">
    <location>
        <position position="1"/>
    </location>
</feature>
<proteinExistence type="predicted"/>
<dbReference type="InterPro" id="IPR037108">
    <property type="entry name" value="TM1727-like_C_sf"/>
</dbReference>
<dbReference type="AlphaFoldDB" id="X1M6L6"/>